<feature type="binding site" evidence="7">
    <location>
        <position position="135"/>
    </location>
    <ligand>
        <name>substrate</name>
    </ligand>
</feature>
<dbReference type="EC" id="3.5.1.25" evidence="10"/>
<feature type="binding site" evidence="8">
    <location>
        <position position="209"/>
    </location>
    <ligand>
        <name>Zn(2+)</name>
        <dbReference type="ChEBI" id="CHEBI:29105"/>
    </ligand>
</feature>
<feature type="domain" description="Amidohydrolase-related" evidence="9">
    <location>
        <begin position="48"/>
        <end position="371"/>
    </location>
</feature>
<dbReference type="NCBIfam" id="TIGR00221">
    <property type="entry name" value="nagA"/>
    <property type="match status" value="1"/>
</dbReference>
<dbReference type="Pfam" id="PF01979">
    <property type="entry name" value="Amidohydro_1"/>
    <property type="match status" value="1"/>
</dbReference>
<evidence type="ECO:0000256" key="5">
    <source>
        <dbReference type="PIRNR" id="PIRNR038994"/>
    </source>
</evidence>
<dbReference type="SUPFAM" id="SSF51556">
    <property type="entry name" value="Metallo-dependent hydrolases"/>
    <property type="match status" value="1"/>
</dbReference>
<dbReference type="GO" id="GO:0046872">
    <property type="term" value="F:metal ion binding"/>
    <property type="evidence" value="ECO:0007669"/>
    <property type="project" value="UniProtKB-KW"/>
</dbReference>
<evidence type="ECO:0000256" key="2">
    <source>
        <dbReference type="ARBA" id="ARBA00022723"/>
    </source>
</evidence>
<comment type="cofactor">
    <cofactor evidence="8">
        <name>a divalent metal cation</name>
        <dbReference type="ChEBI" id="CHEBI:60240"/>
    </cofactor>
    <text evidence="8">Binds 1 divalent metal cation per subunit.</text>
</comment>
<dbReference type="Gene3D" id="3.20.20.140">
    <property type="entry name" value="Metal-dependent hydrolases"/>
    <property type="match status" value="1"/>
</dbReference>
<evidence type="ECO:0000256" key="7">
    <source>
        <dbReference type="PIRSR" id="PIRSR038994-2"/>
    </source>
</evidence>
<accession>A0A7X2N2Q6</accession>
<evidence type="ECO:0000313" key="11">
    <source>
        <dbReference type="Proteomes" id="UP000470082"/>
    </source>
</evidence>
<name>A0A7X2N2Q6_9FIRM</name>
<keyword evidence="11" id="KW-1185">Reference proteome</keyword>
<feature type="binding site" evidence="8">
    <location>
        <position position="124"/>
    </location>
    <ligand>
        <name>Zn(2+)</name>
        <dbReference type="ChEBI" id="CHEBI:29105"/>
    </ligand>
</feature>
<organism evidence="10 11">
    <name type="scientific">Floccifex porci</name>
    <dbReference type="NCBI Taxonomy" id="2606629"/>
    <lineage>
        <taxon>Bacteria</taxon>
        <taxon>Bacillati</taxon>
        <taxon>Bacillota</taxon>
        <taxon>Erysipelotrichia</taxon>
        <taxon>Erysipelotrichales</taxon>
        <taxon>Erysipelotrichaceae</taxon>
        <taxon>Floccifex</taxon>
    </lineage>
</organism>
<keyword evidence="3 5" id="KW-0378">Hydrolase</keyword>
<evidence type="ECO:0000259" key="9">
    <source>
        <dbReference type="Pfam" id="PF01979"/>
    </source>
</evidence>
<dbReference type="EMBL" id="VUMM01000006">
    <property type="protein sequence ID" value="MSS01346.1"/>
    <property type="molecule type" value="Genomic_DNA"/>
</dbReference>
<sequence>MITEIKNAWIIPNEKEKFYGSLFIKDEKILGYQYSGKVDKTIDGKGNIVIPGLIDIHFHGSHGYDFISNPKESVCEISKQLVYEGTTSFMASLTVISHEDMISLLDEYKDVKDPGSHFLGIHSEGPYLSKDYKAVMDDRFLRNPSIDELNEMMEHSNQIKVMTVACELEGMDTFIPYASKFITCMIGHTNSTAQQALHGLKLGAKGFTHLYNAMSQHSHRNPGCVTAAFLSDAYSELICDGFHVHPDIIKATYKILGPQHIVLITDASLCKGLPDGEYIFSNLPCIKKGNTVRVKETGRIAGSAISMLDAIQNMKKFCNCSINELVQMACINPADCCNIKNKGKLEKGYDADLIFLDEALNWKGTMISGKLLAEEL</sequence>
<evidence type="ECO:0000256" key="8">
    <source>
        <dbReference type="PIRSR" id="PIRSR038994-3"/>
    </source>
</evidence>
<dbReference type="SUPFAM" id="SSF51338">
    <property type="entry name" value="Composite domain of metallo-dependent hydrolases"/>
    <property type="match status" value="1"/>
</dbReference>
<dbReference type="Proteomes" id="UP000470082">
    <property type="component" value="Unassembled WGS sequence"/>
</dbReference>
<evidence type="ECO:0000313" key="10">
    <source>
        <dbReference type="EMBL" id="MSS01346.1"/>
    </source>
</evidence>
<dbReference type="InterPro" id="IPR006680">
    <property type="entry name" value="Amidohydro-rel"/>
</dbReference>
<comment type="caution">
    <text evidence="10">The sequence shown here is derived from an EMBL/GenBank/DDBJ whole genome shotgun (WGS) entry which is preliminary data.</text>
</comment>
<evidence type="ECO:0000256" key="3">
    <source>
        <dbReference type="ARBA" id="ARBA00022801"/>
    </source>
</evidence>
<dbReference type="InterPro" id="IPR011059">
    <property type="entry name" value="Metal-dep_hydrolase_composite"/>
</dbReference>
<evidence type="ECO:0000256" key="6">
    <source>
        <dbReference type="PIRSR" id="PIRSR038994-1"/>
    </source>
</evidence>
<gene>
    <name evidence="10" type="primary">nagA</name>
    <name evidence="10" type="ORF">FYJ50_04385</name>
</gene>
<comment type="similarity">
    <text evidence="1 5">Belongs to the metallo-dependent hydrolases superfamily. NagA family.</text>
</comment>
<dbReference type="RefSeq" id="WP_154459844.1">
    <property type="nucleotide sequence ID" value="NZ_VUMM01000006.1"/>
</dbReference>
<dbReference type="AlphaFoldDB" id="A0A7X2N2Q6"/>
<dbReference type="InterPro" id="IPR003764">
    <property type="entry name" value="GlcNAc_6-P_deAcase"/>
</dbReference>
<feature type="binding site" evidence="7">
    <location>
        <begin position="212"/>
        <end position="213"/>
    </location>
    <ligand>
        <name>substrate</name>
    </ligand>
</feature>
<evidence type="ECO:0000256" key="1">
    <source>
        <dbReference type="ARBA" id="ARBA00010716"/>
    </source>
</evidence>
<feature type="binding site" evidence="7">
    <location>
        <position position="220"/>
    </location>
    <ligand>
        <name>substrate</name>
    </ligand>
</feature>
<proteinExistence type="inferred from homology"/>
<reference evidence="10 11" key="1">
    <citation type="submission" date="2019-08" db="EMBL/GenBank/DDBJ databases">
        <title>In-depth cultivation of the pig gut microbiome towards novel bacterial diversity and tailored functional studies.</title>
        <authorList>
            <person name="Wylensek D."/>
            <person name="Hitch T.C.A."/>
            <person name="Clavel T."/>
        </authorList>
    </citation>
    <scope>NUCLEOTIDE SEQUENCE [LARGE SCALE GENOMIC DNA]</scope>
    <source>
        <strain evidence="10 11">LKV-178-WT-2G</strain>
    </source>
</reference>
<dbReference type="GO" id="GO:0006046">
    <property type="term" value="P:N-acetylglucosamine catabolic process"/>
    <property type="evidence" value="ECO:0007669"/>
    <property type="project" value="TreeGrafter"/>
</dbReference>
<dbReference type="InterPro" id="IPR032466">
    <property type="entry name" value="Metal_Hydrolase"/>
</dbReference>
<keyword evidence="2 8" id="KW-0479">Metal-binding</keyword>
<dbReference type="PANTHER" id="PTHR11113">
    <property type="entry name" value="N-ACETYLGLUCOSAMINE-6-PHOSPHATE DEACETYLASE"/>
    <property type="match status" value="1"/>
</dbReference>
<dbReference type="GO" id="GO:0008448">
    <property type="term" value="F:N-acetylglucosamine-6-phosphate deacetylase activity"/>
    <property type="evidence" value="ECO:0007669"/>
    <property type="project" value="UniProtKB-EC"/>
</dbReference>
<dbReference type="PANTHER" id="PTHR11113:SF14">
    <property type="entry name" value="N-ACETYLGLUCOSAMINE-6-PHOSPHATE DEACETYLASE"/>
    <property type="match status" value="1"/>
</dbReference>
<evidence type="ECO:0000256" key="4">
    <source>
        <dbReference type="ARBA" id="ARBA00023277"/>
    </source>
</evidence>
<dbReference type="Gene3D" id="2.30.40.10">
    <property type="entry name" value="Urease, subunit C, domain 1"/>
    <property type="match status" value="1"/>
</dbReference>
<dbReference type="CDD" id="cd00854">
    <property type="entry name" value="NagA"/>
    <property type="match status" value="1"/>
</dbReference>
<dbReference type="PIRSF" id="PIRSF038994">
    <property type="entry name" value="NagA"/>
    <property type="match status" value="1"/>
</dbReference>
<keyword evidence="4 5" id="KW-0119">Carbohydrate metabolism</keyword>
<feature type="binding site" evidence="7">
    <location>
        <position position="243"/>
    </location>
    <ligand>
        <name>substrate</name>
    </ligand>
</feature>
<feature type="active site" description="Proton donor/acceptor" evidence="6">
    <location>
        <position position="266"/>
    </location>
</feature>
<feature type="binding site" evidence="7">
    <location>
        <begin position="300"/>
        <end position="302"/>
    </location>
    <ligand>
        <name>substrate</name>
    </ligand>
</feature>
<protein>
    <submittedName>
        <fullName evidence="10">N-acetylglucosamine-6-phosphate deacetylase</fullName>
        <ecNumber evidence="10">3.5.1.25</ecNumber>
    </submittedName>
</protein>
<feature type="binding site" evidence="8">
    <location>
        <position position="188"/>
    </location>
    <ligand>
        <name>Zn(2+)</name>
        <dbReference type="ChEBI" id="CHEBI:29105"/>
    </ligand>
</feature>